<evidence type="ECO:0000313" key="2">
    <source>
        <dbReference type="Proteomes" id="UP000317638"/>
    </source>
</evidence>
<dbReference type="OrthoDB" id="4860911at2"/>
<dbReference type="AlphaFoldDB" id="A0A553JWR7"/>
<gene>
    <name evidence="1" type="ORF">FOJ82_13520</name>
</gene>
<reference evidence="1 2" key="1">
    <citation type="submission" date="2019-07" db="EMBL/GenBank/DDBJ databases">
        <authorList>
            <person name="Zhou L.-Y."/>
        </authorList>
    </citation>
    <scope>NUCLEOTIDE SEQUENCE [LARGE SCALE GENOMIC DNA]</scope>
    <source>
        <strain evidence="1 2">YIM 101269</strain>
    </source>
</reference>
<name>A0A553JWR7_9ACTN</name>
<dbReference type="Proteomes" id="UP000317638">
    <property type="component" value="Unassembled WGS sequence"/>
</dbReference>
<proteinExistence type="predicted"/>
<evidence type="ECO:0000313" key="1">
    <source>
        <dbReference type="EMBL" id="TRY16886.1"/>
    </source>
</evidence>
<protein>
    <submittedName>
        <fullName evidence="1">Uncharacterized protein</fullName>
    </submittedName>
</protein>
<dbReference type="RefSeq" id="WP_143939029.1">
    <property type="nucleotide sequence ID" value="NZ_VKKG01000006.1"/>
</dbReference>
<sequence>MPEIAEDVRANLAGGDTGHALRMLMDGVNRLPSALSADRLDEALTDFPTTGDHRWDALLKGAVRYRLHQMGRKAPAWTKVEPLKQFWWPVAYSKEKAYVDMAHTPAELMRIGIFIDEREFTQA</sequence>
<accession>A0A553JWR7</accession>
<comment type="caution">
    <text evidence="1">The sequence shown here is derived from an EMBL/GenBank/DDBJ whole genome shotgun (WGS) entry which is preliminary data.</text>
</comment>
<dbReference type="EMBL" id="VKKG01000006">
    <property type="protein sequence ID" value="TRY16886.1"/>
    <property type="molecule type" value="Genomic_DNA"/>
</dbReference>
<organism evidence="1 2">
    <name type="scientific">Tessaracoccus rhinocerotis</name>
    <dbReference type="NCBI Taxonomy" id="1689449"/>
    <lineage>
        <taxon>Bacteria</taxon>
        <taxon>Bacillati</taxon>
        <taxon>Actinomycetota</taxon>
        <taxon>Actinomycetes</taxon>
        <taxon>Propionibacteriales</taxon>
        <taxon>Propionibacteriaceae</taxon>
        <taxon>Tessaracoccus</taxon>
    </lineage>
</organism>
<keyword evidence="2" id="KW-1185">Reference proteome</keyword>